<dbReference type="NCBIfam" id="NF006134">
    <property type="entry name" value="PRK08279.1"/>
    <property type="match status" value="1"/>
</dbReference>
<evidence type="ECO:0000256" key="14">
    <source>
        <dbReference type="ARBA" id="ARBA00026121"/>
    </source>
</evidence>
<dbReference type="GO" id="GO:0005789">
    <property type="term" value="C:endoplasmic reticulum membrane"/>
    <property type="evidence" value="ECO:0007669"/>
    <property type="project" value="TreeGrafter"/>
</dbReference>
<dbReference type="InterPro" id="IPR020845">
    <property type="entry name" value="AMP-binding_CS"/>
</dbReference>
<keyword evidence="9" id="KW-1133">Transmembrane helix</keyword>
<dbReference type="GO" id="GO:0044539">
    <property type="term" value="P:long-chain fatty acid import into cell"/>
    <property type="evidence" value="ECO:0007669"/>
    <property type="project" value="TreeGrafter"/>
</dbReference>
<dbReference type="PANTHER" id="PTHR43107:SF4">
    <property type="entry name" value="LONG-CHAIN FATTY ACID TRANSPORT PROTEIN 2"/>
    <property type="match status" value="1"/>
</dbReference>
<evidence type="ECO:0000256" key="18">
    <source>
        <dbReference type="SAM" id="SignalP"/>
    </source>
</evidence>
<dbReference type="FunFam" id="3.40.50.12780:FF:000005">
    <property type="entry name" value="Solute carrier family 27 member 6"/>
    <property type="match status" value="1"/>
</dbReference>
<dbReference type="GO" id="GO:0005324">
    <property type="term" value="F:long-chain fatty acid transmembrane transporter activity"/>
    <property type="evidence" value="ECO:0007669"/>
    <property type="project" value="TreeGrafter"/>
</dbReference>
<comment type="catalytic activity">
    <reaction evidence="15">
        <text>a very long-chain fatty acid + ATP + CoA = a very long-chain fatty acyl-CoA + AMP + diphosphate</text>
        <dbReference type="Rhea" id="RHEA:54536"/>
        <dbReference type="ChEBI" id="CHEBI:30616"/>
        <dbReference type="ChEBI" id="CHEBI:33019"/>
        <dbReference type="ChEBI" id="CHEBI:57287"/>
        <dbReference type="ChEBI" id="CHEBI:58950"/>
        <dbReference type="ChEBI" id="CHEBI:138261"/>
        <dbReference type="ChEBI" id="CHEBI:456215"/>
    </reaction>
    <physiologicalReaction direction="left-to-right" evidence="15">
        <dbReference type="Rhea" id="RHEA:54537"/>
    </physiologicalReaction>
</comment>
<evidence type="ECO:0000256" key="1">
    <source>
        <dbReference type="ARBA" id="ARBA00004651"/>
    </source>
</evidence>
<keyword evidence="11" id="KW-0443">Lipid metabolism</keyword>
<keyword evidence="22" id="KW-1185">Reference proteome</keyword>
<dbReference type="GO" id="GO:0004467">
    <property type="term" value="F:long-chain fatty acid-CoA ligase activity"/>
    <property type="evidence" value="ECO:0007669"/>
    <property type="project" value="UniProtKB-EC"/>
</dbReference>
<evidence type="ECO:0000256" key="17">
    <source>
        <dbReference type="ARBA" id="ARBA00048666"/>
    </source>
</evidence>
<evidence type="ECO:0000256" key="11">
    <source>
        <dbReference type="ARBA" id="ARBA00023098"/>
    </source>
</evidence>
<proteinExistence type="inferred from homology"/>
<accession>A0A3Q3IZE3</accession>
<evidence type="ECO:0000256" key="8">
    <source>
        <dbReference type="ARBA" id="ARBA00022832"/>
    </source>
</evidence>
<dbReference type="CDD" id="cd05938">
    <property type="entry name" value="hsFATP2a_ACSVL_like"/>
    <property type="match status" value="1"/>
</dbReference>
<dbReference type="Proteomes" id="UP000261600">
    <property type="component" value="Unplaced"/>
</dbReference>
<evidence type="ECO:0000256" key="12">
    <source>
        <dbReference type="ARBA" id="ARBA00023136"/>
    </source>
</evidence>
<dbReference type="AlphaFoldDB" id="A0A3Q3IZE3"/>
<organism evidence="21 22">
    <name type="scientific">Monopterus albus</name>
    <name type="common">Swamp eel</name>
    <dbReference type="NCBI Taxonomy" id="43700"/>
    <lineage>
        <taxon>Eukaryota</taxon>
        <taxon>Metazoa</taxon>
        <taxon>Chordata</taxon>
        <taxon>Craniata</taxon>
        <taxon>Vertebrata</taxon>
        <taxon>Euteleostomi</taxon>
        <taxon>Actinopterygii</taxon>
        <taxon>Neopterygii</taxon>
        <taxon>Teleostei</taxon>
        <taxon>Neoteleostei</taxon>
        <taxon>Acanthomorphata</taxon>
        <taxon>Anabantaria</taxon>
        <taxon>Synbranchiformes</taxon>
        <taxon>Synbranchidae</taxon>
        <taxon>Monopterus</taxon>
    </lineage>
</organism>
<dbReference type="InterPro" id="IPR045851">
    <property type="entry name" value="AMP-bd_C_sf"/>
</dbReference>
<comment type="subcellular location">
    <subcellularLocation>
        <location evidence="1">Cell membrane</location>
        <topology evidence="1">Multi-pass membrane protein</topology>
    </subcellularLocation>
</comment>
<comment type="similarity">
    <text evidence="2">Belongs to the ATP-dependent AMP-binding enzyme family.</text>
</comment>
<reference evidence="21" key="2">
    <citation type="submission" date="2025-09" db="UniProtKB">
        <authorList>
            <consortium name="Ensembl"/>
        </authorList>
    </citation>
    <scope>IDENTIFICATION</scope>
</reference>
<evidence type="ECO:0000256" key="16">
    <source>
        <dbReference type="ARBA" id="ARBA00041297"/>
    </source>
</evidence>
<dbReference type="EC" id="6.2.1.3" evidence="14"/>
<feature type="domain" description="AMP-binding enzyme C-terminal" evidence="20">
    <location>
        <begin position="497"/>
        <end position="572"/>
    </location>
</feature>
<dbReference type="PANTHER" id="PTHR43107">
    <property type="entry name" value="LONG-CHAIN FATTY ACID TRANSPORT PROTEIN"/>
    <property type="match status" value="1"/>
</dbReference>
<reference evidence="21" key="1">
    <citation type="submission" date="2025-08" db="UniProtKB">
        <authorList>
            <consortium name="Ensembl"/>
        </authorList>
    </citation>
    <scope>IDENTIFICATION</scope>
</reference>
<evidence type="ECO:0000313" key="22">
    <source>
        <dbReference type="Proteomes" id="UP000261600"/>
    </source>
</evidence>
<evidence type="ECO:0000256" key="5">
    <source>
        <dbReference type="ARBA" id="ARBA00022598"/>
    </source>
</evidence>
<keyword evidence="12" id="KW-0472">Membrane</keyword>
<evidence type="ECO:0000313" key="21">
    <source>
        <dbReference type="Ensembl" id="ENSMALP00000011074.1"/>
    </source>
</evidence>
<evidence type="ECO:0000259" key="20">
    <source>
        <dbReference type="Pfam" id="PF13193"/>
    </source>
</evidence>
<evidence type="ECO:0000256" key="2">
    <source>
        <dbReference type="ARBA" id="ARBA00006432"/>
    </source>
</evidence>
<evidence type="ECO:0000256" key="6">
    <source>
        <dbReference type="ARBA" id="ARBA00022692"/>
    </source>
</evidence>
<keyword evidence="6" id="KW-0812">Transmembrane</keyword>
<dbReference type="GO" id="GO:0000166">
    <property type="term" value="F:nucleotide binding"/>
    <property type="evidence" value="ECO:0007669"/>
    <property type="project" value="UniProtKB-KW"/>
</dbReference>
<dbReference type="FunFam" id="3.30.300.30:FF:000002">
    <property type="entry name" value="Long-chain fatty acid transport protein 1"/>
    <property type="match status" value="1"/>
</dbReference>
<feature type="chain" id="PRO_5018688411" description="long-chain-fatty-acid--CoA ligase" evidence="18">
    <location>
        <begin position="20"/>
        <end position="620"/>
    </location>
</feature>
<keyword evidence="8" id="KW-0276">Fatty acid metabolism</keyword>
<dbReference type="InterPro" id="IPR025110">
    <property type="entry name" value="AMP-bd_C"/>
</dbReference>
<name>A0A3Q3IZE3_MONAL</name>
<keyword evidence="5" id="KW-0436">Ligase</keyword>
<dbReference type="Pfam" id="PF13193">
    <property type="entry name" value="AMP-binding_C"/>
    <property type="match status" value="1"/>
</dbReference>
<evidence type="ECO:0000256" key="9">
    <source>
        <dbReference type="ARBA" id="ARBA00022989"/>
    </source>
</evidence>
<comment type="catalytic activity">
    <reaction evidence="17">
        <text>tetracosanoate + ATP + CoA = tetracosanoyl-CoA + AMP + diphosphate</text>
        <dbReference type="Rhea" id="RHEA:33639"/>
        <dbReference type="ChEBI" id="CHEBI:30616"/>
        <dbReference type="ChEBI" id="CHEBI:31014"/>
        <dbReference type="ChEBI" id="CHEBI:33019"/>
        <dbReference type="ChEBI" id="CHEBI:57287"/>
        <dbReference type="ChEBI" id="CHEBI:65052"/>
        <dbReference type="ChEBI" id="CHEBI:456215"/>
    </reaction>
    <physiologicalReaction direction="left-to-right" evidence="17">
        <dbReference type="Rhea" id="RHEA:33640"/>
    </physiologicalReaction>
</comment>
<dbReference type="GO" id="GO:0005886">
    <property type="term" value="C:plasma membrane"/>
    <property type="evidence" value="ECO:0007669"/>
    <property type="project" value="UniProtKB-SubCell"/>
</dbReference>
<keyword evidence="10" id="KW-0445">Lipid transport</keyword>
<evidence type="ECO:0000256" key="3">
    <source>
        <dbReference type="ARBA" id="ARBA00022448"/>
    </source>
</evidence>
<feature type="signal peptide" evidence="18">
    <location>
        <begin position="1"/>
        <end position="19"/>
    </location>
</feature>
<evidence type="ECO:0000256" key="13">
    <source>
        <dbReference type="ARBA" id="ARBA00024484"/>
    </source>
</evidence>
<dbReference type="InterPro" id="IPR000873">
    <property type="entry name" value="AMP-dep_synth/lig_dom"/>
</dbReference>
<dbReference type="Pfam" id="PF00501">
    <property type="entry name" value="AMP-binding"/>
    <property type="match status" value="1"/>
</dbReference>
<evidence type="ECO:0000259" key="19">
    <source>
        <dbReference type="Pfam" id="PF00501"/>
    </source>
</evidence>
<dbReference type="Gene3D" id="3.40.50.12780">
    <property type="entry name" value="N-terminal domain of ligase-like"/>
    <property type="match status" value="1"/>
</dbReference>
<dbReference type="Ensembl" id="ENSMALT00000011313.1">
    <property type="protein sequence ID" value="ENSMALP00000011074.1"/>
    <property type="gene ID" value="ENSMALG00000007837.1"/>
</dbReference>
<keyword evidence="18" id="KW-0732">Signal</keyword>
<protein>
    <recommendedName>
        <fullName evidence="14">long-chain-fatty-acid--CoA ligase</fullName>
        <ecNumber evidence="14">6.2.1.3</ecNumber>
    </recommendedName>
    <alternativeName>
        <fullName evidence="16">Long-chain-fatty-acid--CoA ligase</fullName>
    </alternativeName>
</protein>
<evidence type="ECO:0000256" key="7">
    <source>
        <dbReference type="ARBA" id="ARBA00022741"/>
    </source>
</evidence>
<evidence type="ECO:0000256" key="15">
    <source>
        <dbReference type="ARBA" id="ARBA00036527"/>
    </source>
</evidence>
<sequence length="620" mass="70283">MYMCFTVLAGLALLTFSFLKNFPYFGEDCTYILRIIKLGIRLLGYKTIKPFYSILDCFLDAVKRHPTKIFLHFEGREYSYGEVDVQSNKVARALQAEIRLKEGDVVALFLANEPSFVWIWLGLAKLGCPAALLNFNIRSKSLLHCFSCCGAKVIIVSPELQDTVEEVLPMLREQGISVYLLSENCSIQGINTLLDKISQASDQPLSPDLRANVNIRSTALYIYTSGTTGLPKAAVITHERVWAASFLQASCGVTAEDIIYINLPLYHSAGFLIGMTGAIERGNCSLNLHRNFSASQFWDDCRKYNVTVMQYIGETLRYLCNTPKKDNDKNHKVRIAIGNGVRTDIWSEFLSRFGDIQVRELYAATEGNIGFLNYTSKIGAVGRANFVHSWFFPYTLIKFDIEKEEPVRSSEGLCIKAAKGETGLLVVKITHRTPFVGYAGNHQQNEKKRLRNVLEKGDLYFNTGDLLRLDHENFLYFQDRVGDTFRWKGENVATSEVADILILAHCILEANVYGVKVEGHEGRIGMAAVTLKEGEEFDCLDTYKQVVSYLPAYARPRFIRIQPCIETTGTFKMKKVRLVEEGFNCTYIKDPLYFLDLEKKTYVPLTEEIYRAITSREIKL</sequence>
<dbReference type="PROSITE" id="PS00455">
    <property type="entry name" value="AMP_BINDING"/>
    <property type="match status" value="1"/>
</dbReference>
<keyword evidence="3" id="KW-0813">Transport</keyword>
<keyword evidence="7" id="KW-0547">Nucleotide-binding</keyword>
<keyword evidence="4" id="KW-1003">Cell membrane</keyword>
<comment type="catalytic activity">
    <reaction evidence="13">
        <text>a long-chain fatty acid + ATP + CoA = a long-chain fatty acyl-CoA + AMP + diphosphate</text>
        <dbReference type="Rhea" id="RHEA:15421"/>
        <dbReference type="ChEBI" id="CHEBI:30616"/>
        <dbReference type="ChEBI" id="CHEBI:33019"/>
        <dbReference type="ChEBI" id="CHEBI:57287"/>
        <dbReference type="ChEBI" id="CHEBI:57560"/>
        <dbReference type="ChEBI" id="CHEBI:83139"/>
        <dbReference type="ChEBI" id="CHEBI:456215"/>
        <dbReference type="EC" id="6.2.1.3"/>
    </reaction>
    <physiologicalReaction direction="left-to-right" evidence="13">
        <dbReference type="Rhea" id="RHEA:15422"/>
    </physiologicalReaction>
</comment>
<dbReference type="InterPro" id="IPR042099">
    <property type="entry name" value="ANL_N_sf"/>
</dbReference>
<feature type="domain" description="AMP-dependent synthetase/ligase" evidence="19">
    <location>
        <begin position="60"/>
        <end position="383"/>
    </location>
</feature>
<dbReference type="STRING" id="43700.ENSMALP00000011074"/>
<evidence type="ECO:0000256" key="4">
    <source>
        <dbReference type="ARBA" id="ARBA00022475"/>
    </source>
</evidence>
<evidence type="ECO:0000256" key="10">
    <source>
        <dbReference type="ARBA" id="ARBA00023055"/>
    </source>
</evidence>
<dbReference type="Gene3D" id="3.30.300.30">
    <property type="match status" value="1"/>
</dbReference>
<dbReference type="SUPFAM" id="SSF56801">
    <property type="entry name" value="Acetyl-CoA synthetase-like"/>
    <property type="match status" value="1"/>
</dbReference>